<evidence type="ECO:0000256" key="10">
    <source>
        <dbReference type="ARBA" id="ARBA00049158"/>
    </source>
</evidence>
<evidence type="ECO:0000256" key="8">
    <source>
        <dbReference type="ARBA" id="ARBA00022842"/>
    </source>
</evidence>
<dbReference type="InterPro" id="IPR000760">
    <property type="entry name" value="Inositol_monophosphatase-like"/>
</dbReference>
<reference evidence="14" key="1">
    <citation type="submission" date="2023-07" db="EMBL/GenBank/DDBJ databases">
        <title>30 novel species of actinomycetes from the DSMZ collection.</title>
        <authorList>
            <person name="Nouioui I."/>
        </authorList>
    </citation>
    <scope>NUCLEOTIDE SEQUENCE [LARGE SCALE GENOMIC DNA]</scope>
    <source>
        <strain evidence="14">DSM 44399</strain>
    </source>
</reference>
<comment type="caution">
    <text evidence="13">The sequence shown here is derived from an EMBL/GenBank/DDBJ whole genome shotgun (WGS) entry which is preliminary data.</text>
</comment>
<evidence type="ECO:0000256" key="2">
    <source>
        <dbReference type="ARBA" id="ARBA00004970"/>
    </source>
</evidence>
<protein>
    <recommendedName>
        <fullName evidence="4 11">Histidinol-phosphatase</fullName>
        <ecNumber evidence="4 11">3.1.3.15</ecNumber>
    </recommendedName>
</protein>
<proteinExistence type="inferred from homology"/>
<keyword evidence="9" id="KW-0368">Histidine biosynthesis</keyword>
<evidence type="ECO:0000256" key="1">
    <source>
        <dbReference type="ARBA" id="ARBA00001946"/>
    </source>
</evidence>
<evidence type="ECO:0000256" key="9">
    <source>
        <dbReference type="ARBA" id="ARBA00023102"/>
    </source>
</evidence>
<accession>A0ABU2JD47</accession>
<keyword evidence="14" id="KW-1185">Reference proteome</keyword>
<dbReference type="InterPro" id="IPR020583">
    <property type="entry name" value="Inositol_monoP_metal-BS"/>
</dbReference>
<evidence type="ECO:0000256" key="12">
    <source>
        <dbReference type="SAM" id="MobiDB-lite"/>
    </source>
</evidence>
<evidence type="ECO:0000256" key="6">
    <source>
        <dbReference type="ARBA" id="ARBA00022723"/>
    </source>
</evidence>
<organism evidence="13 14">
    <name type="scientific">Jatrophihabitans lederbergiae</name>
    <dbReference type="NCBI Taxonomy" id="3075547"/>
    <lineage>
        <taxon>Bacteria</taxon>
        <taxon>Bacillati</taxon>
        <taxon>Actinomycetota</taxon>
        <taxon>Actinomycetes</taxon>
        <taxon>Jatrophihabitantales</taxon>
        <taxon>Jatrophihabitantaceae</taxon>
        <taxon>Jatrophihabitans</taxon>
    </lineage>
</organism>
<dbReference type="InterPro" id="IPR011809">
    <property type="entry name" value="His_9_proposed"/>
</dbReference>
<name>A0ABU2JD47_9ACTN</name>
<dbReference type="PRINTS" id="PR00377">
    <property type="entry name" value="IMPHPHTASES"/>
</dbReference>
<feature type="region of interest" description="Disordered" evidence="12">
    <location>
        <begin position="1"/>
        <end position="25"/>
    </location>
</feature>
<dbReference type="PANTHER" id="PTHR20854:SF4">
    <property type="entry name" value="INOSITOL-1-MONOPHOSPHATASE-RELATED"/>
    <property type="match status" value="1"/>
</dbReference>
<dbReference type="NCBIfam" id="TIGR02067">
    <property type="entry name" value="his_9_HisN"/>
    <property type="match status" value="1"/>
</dbReference>
<dbReference type="Gene3D" id="3.40.190.80">
    <property type="match status" value="1"/>
</dbReference>
<keyword evidence="7 13" id="KW-0378">Hydrolase</keyword>
<evidence type="ECO:0000256" key="5">
    <source>
        <dbReference type="ARBA" id="ARBA00022605"/>
    </source>
</evidence>
<dbReference type="PROSITE" id="PS00629">
    <property type="entry name" value="IMP_1"/>
    <property type="match status" value="1"/>
</dbReference>
<dbReference type="Pfam" id="PF00459">
    <property type="entry name" value="Inositol_P"/>
    <property type="match status" value="1"/>
</dbReference>
<dbReference type="GO" id="GO:0004401">
    <property type="term" value="F:histidinol-phosphatase activity"/>
    <property type="evidence" value="ECO:0007669"/>
    <property type="project" value="UniProtKB-EC"/>
</dbReference>
<evidence type="ECO:0000256" key="11">
    <source>
        <dbReference type="NCBIfam" id="TIGR02067"/>
    </source>
</evidence>
<evidence type="ECO:0000256" key="3">
    <source>
        <dbReference type="ARBA" id="ARBA00009759"/>
    </source>
</evidence>
<evidence type="ECO:0000256" key="4">
    <source>
        <dbReference type="ARBA" id="ARBA00013085"/>
    </source>
</evidence>
<dbReference type="EMBL" id="JAVREH010000017">
    <property type="protein sequence ID" value="MDT0262399.1"/>
    <property type="molecule type" value="Genomic_DNA"/>
</dbReference>
<sequence length="286" mass="30400">MSTDKPFHSEHSEPATDVATDPATDVATDPAADLALALELARLSDTITTERFRARDLVVGSKPDLTLVTDADQAVERAIRERLAAERPGDAFFGEEFGITGKGPRRWVVDPIDGTSNFVRGVPVWATLIALLVDDQPVLGVVSAPALGHRWWAARGHGAFGQAAGGEPRALRVSQVDTLADASLSYASLNGWADRGRLDAFLQLTEQVWRTRGYGDFWSYMLVAEGAVDLAAEPELSLWDMAALEPIVTEAGGRFTGLNGVDGVQQGNAAVSNGVLHSALLAAIGD</sequence>
<evidence type="ECO:0000256" key="7">
    <source>
        <dbReference type="ARBA" id="ARBA00022801"/>
    </source>
</evidence>
<evidence type="ECO:0000313" key="13">
    <source>
        <dbReference type="EMBL" id="MDT0262399.1"/>
    </source>
</evidence>
<comment type="cofactor">
    <cofactor evidence="1">
        <name>Mg(2+)</name>
        <dbReference type="ChEBI" id="CHEBI:18420"/>
    </cofactor>
</comment>
<keyword evidence="8" id="KW-0460">Magnesium</keyword>
<dbReference type="Gene3D" id="3.30.540.10">
    <property type="entry name" value="Fructose-1,6-Bisphosphatase, subunit A, domain 1"/>
    <property type="match status" value="1"/>
</dbReference>
<comment type="catalytic activity">
    <reaction evidence="10">
        <text>L-histidinol phosphate + H2O = L-histidinol + phosphate</text>
        <dbReference type="Rhea" id="RHEA:14465"/>
        <dbReference type="ChEBI" id="CHEBI:15377"/>
        <dbReference type="ChEBI" id="CHEBI:43474"/>
        <dbReference type="ChEBI" id="CHEBI:57699"/>
        <dbReference type="ChEBI" id="CHEBI:57980"/>
        <dbReference type="EC" id="3.1.3.15"/>
    </reaction>
</comment>
<evidence type="ECO:0000313" key="14">
    <source>
        <dbReference type="Proteomes" id="UP001183176"/>
    </source>
</evidence>
<feature type="compositionally biased region" description="Basic and acidic residues" evidence="12">
    <location>
        <begin position="1"/>
        <end position="14"/>
    </location>
</feature>
<keyword evidence="6" id="KW-0479">Metal-binding</keyword>
<dbReference type="EC" id="3.1.3.15" evidence="4 11"/>
<comment type="pathway">
    <text evidence="2">Amino-acid biosynthesis; L-histidine biosynthesis; L-histidine from 5-phospho-alpha-D-ribose 1-diphosphate: step 8/9.</text>
</comment>
<comment type="similarity">
    <text evidence="3">Belongs to the inositol monophosphatase superfamily.</text>
</comment>
<dbReference type="Proteomes" id="UP001183176">
    <property type="component" value="Unassembled WGS sequence"/>
</dbReference>
<feature type="compositionally biased region" description="Low complexity" evidence="12">
    <location>
        <begin position="15"/>
        <end position="25"/>
    </location>
</feature>
<dbReference type="SUPFAM" id="SSF56655">
    <property type="entry name" value="Carbohydrate phosphatase"/>
    <property type="match status" value="1"/>
</dbReference>
<gene>
    <name evidence="13" type="primary">hisN</name>
    <name evidence="13" type="ORF">RM423_13460</name>
</gene>
<dbReference type="PANTHER" id="PTHR20854">
    <property type="entry name" value="INOSITOL MONOPHOSPHATASE"/>
    <property type="match status" value="1"/>
</dbReference>
<keyword evidence="5" id="KW-0028">Amino-acid biosynthesis</keyword>